<keyword evidence="5" id="KW-0028">Amino-acid biosynthesis</keyword>
<sequence>MPEEPPEKRRKAEWPAFGSGVGESRSSDGSARVRVEVADATGREPPPAGPIACGLGFLDHMVDQLNSHAQLRISLQAWLGDELVVPRSNCAYEGCDAEVARLVGCALGRALREMLKEKLPAGSFRFMVPLDEALTELELDFSRAGAPAEISLAPFGRFPKGGRERIGAFRTCLTEVVLGALATSLGVFLKVRKIRGDNAHHIVEATFKSLARCLRCAMDAACGFVPALAAPARPAAPKTARAARRRRATKETSIDIHLDLDDVQTASEIATGLGTLDALLAELCRGFRLTAQCSGDTWIDEHHSAEDVMITVGQATAEALGPKAGCCRMAWAEQRSGAAEVLCVMDLSNRPSFCSDLQLDEEMAGDLPSEMVHHCFESFVTNALMTVHLVQVKPGGAKDLALAAAKATGEALKQCIAIDPRRAGATASSKGTLSK</sequence>
<evidence type="ECO:0000313" key="10">
    <source>
        <dbReference type="Proteomes" id="UP001178507"/>
    </source>
</evidence>
<comment type="pathway">
    <text evidence="2">Amino-acid biosynthesis; L-histidine biosynthesis; L-histidine from 5-phospho-alpha-D-ribose 1-diphosphate: step 6/9.</text>
</comment>
<gene>
    <name evidence="9" type="ORF">EVOR1521_LOCUS28309</name>
</gene>
<dbReference type="Pfam" id="PF00475">
    <property type="entry name" value="IGPD"/>
    <property type="match status" value="2"/>
</dbReference>
<dbReference type="Gene3D" id="3.30.230.40">
    <property type="entry name" value="Imidazole glycerol phosphate dehydratase, domain 1"/>
    <property type="match status" value="4"/>
</dbReference>
<comment type="catalytic activity">
    <reaction evidence="1">
        <text>D-erythro-1-(imidazol-4-yl)glycerol 3-phosphate = 3-(imidazol-4-yl)-2-oxopropyl phosphate + H2O</text>
        <dbReference type="Rhea" id="RHEA:11040"/>
        <dbReference type="ChEBI" id="CHEBI:15377"/>
        <dbReference type="ChEBI" id="CHEBI:57766"/>
        <dbReference type="ChEBI" id="CHEBI:58278"/>
        <dbReference type="EC" id="4.2.1.19"/>
    </reaction>
</comment>
<keyword evidence="6" id="KW-0368">Histidine biosynthesis</keyword>
<protein>
    <recommendedName>
        <fullName evidence="4">imidazoleglycerol-phosphate dehydratase</fullName>
        <ecNumber evidence="4">4.2.1.19</ecNumber>
    </recommendedName>
</protein>
<dbReference type="GO" id="GO:0004424">
    <property type="term" value="F:imidazoleglycerol-phosphate dehydratase activity"/>
    <property type="evidence" value="ECO:0007669"/>
    <property type="project" value="UniProtKB-EC"/>
</dbReference>
<keyword evidence="7" id="KW-0456">Lyase</keyword>
<evidence type="ECO:0000256" key="8">
    <source>
        <dbReference type="SAM" id="MobiDB-lite"/>
    </source>
</evidence>
<evidence type="ECO:0000256" key="3">
    <source>
        <dbReference type="ARBA" id="ARBA00007481"/>
    </source>
</evidence>
<reference evidence="9" key="1">
    <citation type="submission" date="2023-08" db="EMBL/GenBank/DDBJ databases">
        <authorList>
            <person name="Chen Y."/>
            <person name="Shah S."/>
            <person name="Dougan E. K."/>
            <person name="Thang M."/>
            <person name="Chan C."/>
        </authorList>
    </citation>
    <scope>NUCLEOTIDE SEQUENCE</scope>
</reference>
<evidence type="ECO:0000256" key="4">
    <source>
        <dbReference type="ARBA" id="ARBA00012075"/>
    </source>
</evidence>
<accession>A0AA36JIQ1</accession>
<evidence type="ECO:0000256" key="5">
    <source>
        <dbReference type="ARBA" id="ARBA00022605"/>
    </source>
</evidence>
<dbReference type="EC" id="4.2.1.19" evidence="4"/>
<dbReference type="InterPro" id="IPR020565">
    <property type="entry name" value="ImidazoleglycerP_deHydtase_CS"/>
</dbReference>
<name>A0AA36JIQ1_9DINO</name>
<dbReference type="PANTHER" id="PTHR23133:SF2">
    <property type="entry name" value="IMIDAZOLEGLYCEROL-PHOSPHATE DEHYDRATASE"/>
    <property type="match status" value="1"/>
</dbReference>
<comment type="similarity">
    <text evidence="3">Belongs to the imidazoleglycerol-phosphate dehydratase family.</text>
</comment>
<feature type="compositionally biased region" description="Basic and acidic residues" evidence="8">
    <location>
        <begin position="1"/>
        <end position="13"/>
    </location>
</feature>
<comment type="caution">
    <text evidence="9">The sequence shown here is derived from an EMBL/GenBank/DDBJ whole genome shotgun (WGS) entry which is preliminary data.</text>
</comment>
<dbReference type="AlphaFoldDB" id="A0AA36JIQ1"/>
<evidence type="ECO:0000256" key="1">
    <source>
        <dbReference type="ARBA" id="ARBA00001723"/>
    </source>
</evidence>
<dbReference type="PROSITE" id="PS00955">
    <property type="entry name" value="IGP_DEHYDRATASE_2"/>
    <property type="match status" value="1"/>
</dbReference>
<evidence type="ECO:0000256" key="6">
    <source>
        <dbReference type="ARBA" id="ARBA00023102"/>
    </source>
</evidence>
<dbReference type="Proteomes" id="UP001178507">
    <property type="component" value="Unassembled WGS sequence"/>
</dbReference>
<evidence type="ECO:0000256" key="2">
    <source>
        <dbReference type="ARBA" id="ARBA00005047"/>
    </source>
</evidence>
<dbReference type="InterPro" id="IPR038494">
    <property type="entry name" value="IGPD_sf"/>
</dbReference>
<keyword evidence="10" id="KW-1185">Reference proteome</keyword>
<feature type="region of interest" description="Disordered" evidence="8">
    <location>
        <begin position="1"/>
        <end position="33"/>
    </location>
</feature>
<organism evidence="9 10">
    <name type="scientific">Effrenium voratum</name>
    <dbReference type="NCBI Taxonomy" id="2562239"/>
    <lineage>
        <taxon>Eukaryota</taxon>
        <taxon>Sar</taxon>
        <taxon>Alveolata</taxon>
        <taxon>Dinophyceae</taxon>
        <taxon>Suessiales</taxon>
        <taxon>Symbiodiniaceae</taxon>
        <taxon>Effrenium</taxon>
    </lineage>
</organism>
<evidence type="ECO:0000313" key="9">
    <source>
        <dbReference type="EMBL" id="CAJ1406317.1"/>
    </source>
</evidence>
<dbReference type="EMBL" id="CAUJNA010003623">
    <property type="protein sequence ID" value="CAJ1406317.1"/>
    <property type="molecule type" value="Genomic_DNA"/>
</dbReference>
<dbReference type="SUPFAM" id="SSF54211">
    <property type="entry name" value="Ribosomal protein S5 domain 2-like"/>
    <property type="match status" value="3"/>
</dbReference>
<dbReference type="InterPro" id="IPR000807">
    <property type="entry name" value="ImidazoleglycerolP_deHydtase"/>
</dbReference>
<dbReference type="GO" id="GO:0000105">
    <property type="term" value="P:L-histidine biosynthetic process"/>
    <property type="evidence" value="ECO:0007669"/>
    <property type="project" value="UniProtKB-KW"/>
</dbReference>
<dbReference type="FunFam" id="3.30.230.40:FF:000003">
    <property type="entry name" value="Imidazoleglycerol-phosphate dehydratase HisB"/>
    <property type="match status" value="1"/>
</dbReference>
<dbReference type="PANTHER" id="PTHR23133">
    <property type="entry name" value="IMIDAZOLEGLYCEROL-PHOSPHATE DEHYDRATASE HIS7"/>
    <property type="match status" value="1"/>
</dbReference>
<dbReference type="InterPro" id="IPR020568">
    <property type="entry name" value="Ribosomal_Su5_D2-typ_SF"/>
</dbReference>
<evidence type="ECO:0000256" key="7">
    <source>
        <dbReference type="ARBA" id="ARBA00023239"/>
    </source>
</evidence>
<proteinExistence type="inferred from homology"/>